<dbReference type="EMBL" id="JH992996">
    <property type="protein sequence ID" value="EKX45986.1"/>
    <property type="molecule type" value="Genomic_DNA"/>
</dbReference>
<feature type="region of interest" description="Disordered" evidence="4">
    <location>
        <begin position="728"/>
        <end position="749"/>
    </location>
</feature>
<evidence type="ECO:0000313" key="6">
    <source>
        <dbReference type="EnsemblProtists" id="EKX45986"/>
    </source>
</evidence>
<keyword evidence="1" id="KW-0880">Kelch repeat</keyword>
<reference evidence="6" key="3">
    <citation type="submission" date="2015-06" db="UniProtKB">
        <authorList>
            <consortium name="EnsemblProtists"/>
        </authorList>
    </citation>
    <scope>IDENTIFICATION</scope>
</reference>
<evidence type="ECO:0000256" key="1">
    <source>
        <dbReference type="ARBA" id="ARBA00022441"/>
    </source>
</evidence>
<gene>
    <name evidence="5" type="ORF">GUITHDRAFT_138477</name>
</gene>
<protein>
    <submittedName>
        <fullName evidence="5 6">Uncharacterized protein</fullName>
    </submittedName>
</protein>
<dbReference type="GeneID" id="17302831"/>
<dbReference type="Proteomes" id="UP000011087">
    <property type="component" value="Unassembled WGS sequence"/>
</dbReference>
<dbReference type="eggNOG" id="KOG4441">
    <property type="taxonomic scope" value="Eukaryota"/>
</dbReference>
<dbReference type="RefSeq" id="XP_005832966.1">
    <property type="nucleotide sequence ID" value="XM_005832909.1"/>
</dbReference>
<dbReference type="OrthoDB" id="6052799at2759"/>
<sequence>MLYSELQETRDRLNGSLWKLNHVEELVRDLIPELGEIVVELKAANESLRESKPSPETFVDMLQDREIEMETMKSNMLQLEAELKDRQSALEEMSLKNSELEQRLVQDAKERDSSQKVLDQSLTHLMEMVDSLRGEVERACLVSQRSLKAMKIKYDLELESQALLLGRHVENARRVQHEVSSCASSCFEKALECESVLKQVCQVCADLMATPKSDMASSGKPGDQQEYLTPSTEEHLVTLITSGLMSCVVDWQSLQIDMSDTISGIEKDMAESYAESMCWKDSSTKNKQSLVLLEQDKKELEETVEALKRKHGEYENEMTSLREEREEFLRAGIEMQHRVAQLREQSAELQERLLSEERKNFDMYKKDENQSQNVSRLQGMIRVAENDLVCISKQVEEALSEAVSLKESVIDTHSQSVNQADVLEEINRVLQVKVKDLEENIRRAEECNKALEGDKATWDERERSMESEMMMMEEKMKMLQGNNQTLVQHVELLQESLRSLQDQQVDFLTREESLVCLLEAVKRQLAESNFQRIPETIMQRERGDLAVSDGRGRIEVAAGFVQVMNHLMENHTTQRSLYESEICELSDLLRTRNEELVILRRGLEETCSDVAQAVGQVDQGRDEQRSDTQACESEGMMLAGRLNQLERAMEELEHSLLHLPALIANRKQEELGAQLSPSSARPMARIRDKRQVHRHMEAAGLLPQAREEDAEPASDSLDRLLLPRWEGEEDEIASSPSPSSPDGQRAAVHASLPHPRLGCSAVVVGGSVFVAGGISSDGVLSSLLVWELLDGSWRSLPSMQQRRKNFQVVAHQNRIFALGGEDEDGHVLSSVEMFDLSANRWTSCPPLQQPRSDFFACSHPVMQGMVMIAGGWDGEEILKSVEFYMLEGRRCKPRLEEEEMMRTRRSSAEMYVTRKGGKVEQHGEVEERQMKDGEVEEIAKDLDDVINVMERTSELDDLSSLQEDLSFLLLSIRSLRSISGWERMISKMLLRSVVWQFLNVNSMAIDHVFSCRGEVMIAQVTSCYEREVLAKSLSAVEAAVQQERLCKSEKSFDASQEKEETMFVAQELKRAVMVLEHEKQQAECLIRDLSMHNKLIQEKLSTVEESRAREAIEIGRTKETGKFVDECFVDKLEVMEHYVTKAEQAMSLSLQPMSQLVENLNTKNLLCDDIARDLIRYQELTLELSSEVEEIKSKECLLAQELQDYQQLAIGMEQELKEKENLLHIHEERYETLLVGMKNIAFELSCIKHEMEEEHLKNVTSWDELQTMRQRFQKTFSFDQDLQPQLRSIEVSSEAISSQLSQLHLLTARLTTERDHLRSQVHETTRALLKFKRALAVSRGKSLKQKENFLST</sequence>
<name>L1JBU2_GUITC</name>
<dbReference type="PaxDb" id="55529-EKX45986"/>
<organism evidence="5">
    <name type="scientific">Guillardia theta (strain CCMP2712)</name>
    <name type="common">Cryptophyte</name>
    <dbReference type="NCBI Taxonomy" id="905079"/>
    <lineage>
        <taxon>Eukaryota</taxon>
        <taxon>Cryptophyceae</taxon>
        <taxon>Pyrenomonadales</taxon>
        <taxon>Geminigeraceae</taxon>
        <taxon>Guillardia</taxon>
    </lineage>
</organism>
<reference evidence="7" key="2">
    <citation type="submission" date="2012-11" db="EMBL/GenBank/DDBJ databases">
        <authorList>
            <person name="Kuo A."/>
            <person name="Curtis B.A."/>
            <person name="Tanifuji G."/>
            <person name="Burki F."/>
            <person name="Gruber A."/>
            <person name="Irimia M."/>
            <person name="Maruyama S."/>
            <person name="Arias M.C."/>
            <person name="Ball S.G."/>
            <person name="Gile G.H."/>
            <person name="Hirakawa Y."/>
            <person name="Hopkins J.F."/>
            <person name="Rensing S.A."/>
            <person name="Schmutz J."/>
            <person name="Symeonidi A."/>
            <person name="Elias M."/>
            <person name="Eveleigh R.J."/>
            <person name="Herman E.K."/>
            <person name="Klute M.J."/>
            <person name="Nakayama T."/>
            <person name="Obornik M."/>
            <person name="Reyes-Prieto A."/>
            <person name="Armbrust E.V."/>
            <person name="Aves S.J."/>
            <person name="Beiko R.G."/>
            <person name="Coutinho P."/>
            <person name="Dacks J.B."/>
            <person name="Durnford D.G."/>
            <person name="Fast N.M."/>
            <person name="Green B.R."/>
            <person name="Grisdale C."/>
            <person name="Hempe F."/>
            <person name="Henrissat B."/>
            <person name="Hoppner M.P."/>
            <person name="Ishida K.-I."/>
            <person name="Kim E."/>
            <person name="Koreny L."/>
            <person name="Kroth P.G."/>
            <person name="Liu Y."/>
            <person name="Malik S.-B."/>
            <person name="Maier U.G."/>
            <person name="McRose D."/>
            <person name="Mock T."/>
            <person name="Neilson J.A."/>
            <person name="Onodera N.T."/>
            <person name="Poole A.M."/>
            <person name="Pritham E.J."/>
            <person name="Richards T.A."/>
            <person name="Rocap G."/>
            <person name="Roy S.W."/>
            <person name="Sarai C."/>
            <person name="Schaack S."/>
            <person name="Shirato S."/>
            <person name="Slamovits C.H."/>
            <person name="Spencer D.F."/>
            <person name="Suzuki S."/>
            <person name="Worden A.Z."/>
            <person name="Zauner S."/>
            <person name="Barry K."/>
            <person name="Bell C."/>
            <person name="Bharti A.K."/>
            <person name="Crow J.A."/>
            <person name="Grimwood J."/>
            <person name="Kramer R."/>
            <person name="Lindquist E."/>
            <person name="Lucas S."/>
            <person name="Salamov A."/>
            <person name="McFadden G.I."/>
            <person name="Lane C.E."/>
            <person name="Keeling P.J."/>
            <person name="Gray M.W."/>
            <person name="Grigoriev I.V."/>
            <person name="Archibald J.M."/>
        </authorList>
    </citation>
    <scope>NUCLEOTIDE SEQUENCE</scope>
    <source>
        <strain evidence="7">CCMP2712</strain>
    </source>
</reference>
<evidence type="ECO:0000256" key="3">
    <source>
        <dbReference type="SAM" id="Coils"/>
    </source>
</evidence>
<keyword evidence="7" id="KW-1185">Reference proteome</keyword>
<dbReference type="KEGG" id="gtt:GUITHDRAFT_138477"/>
<evidence type="ECO:0000256" key="4">
    <source>
        <dbReference type="SAM" id="MobiDB-lite"/>
    </source>
</evidence>
<accession>L1JBU2</accession>
<proteinExistence type="predicted"/>
<dbReference type="EnsemblProtists" id="EKX45986">
    <property type="protein sequence ID" value="EKX45986"/>
    <property type="gene ID" value="GUITHDRAFT_138477"/>
</dbReference>
<dbReference type="Pfam" id="PF01344">
    <property type="entry name" value="Kelch_1"/>
    <property type="match status" value="2"/>
</dbReference>
<feature type="coiled-coil region" evidence="3">
    <location>
        <begin position="62"/>
        <end position="110"/>
    </location>
</feature>
<evidence type="ECO:0000313" key="5">
    <source>
        <dbReference type="EMBL" id="EKX45986.1"/>
    </source>
</evidence>
<keyword evidence="2" id="KW-0677">Repeat</keyword>
<dbReference type="InterPro" id="IPR015915">
    <property type="entry name" value="Kelch-typ_b-propeller"/>
</dbReference>
<dbReference type="Gene3D" id="2.120.10.80">
    <property type="entry name" value="Kelch-type beta propeller"/>
    <property type="match status" value="1"/>
</dbReference>
<feature type="coiled-coil region" evidence="3">
    <location>
        <begin position="290"/>
        <end position="503"/>
    </location>
</feature>
<dbReference type="SMART" id="SM00612">
    <property type="entry name" value="Kelch"/>
    <property type="match status" value="3"/>
</dbReference>
<dbReference type="PANTHER" id="PTHR45632:SF3">
    <property type="entry name" value="KELCH-LIKE PROTEIN 32"/>
    <property type="match status" value="1"/>
</dbReference>
<reference evidence="5 7" key="1">
    <citation type="journal article" date="2012" name="Nature">
        <title>Algal genomes reveal evolutionary mosaicism and the fate of nucleomorphs.</title>
        <authorList>
            <consortium name="DOE Joint Genome Institute"/>
            <person name="Curtis B.A."/>
            <person name="Tanifuji G."/>
            <person name="Burki F."/>
            <person name="Gruber A."/>
            <person name="Irimia M."/>
            <person name="Maruyama S."/>
            <person name="Arias M.C."/>
            <person name="Ball S.G."/>
            <person name="Gile G.H."/>
            <person name="Hirakawa Y."/>
            <person name="Hopkins J.F."/>
            <person name="Kuo A."/>
            <person name="Rensing S.A."/>
            <person name="Schmutz J."/>
            <person name="Symeonidi A."/>
            <person name="Elias M."/>
            <person name="Eveleigh R.J."/>
            <person name="Herman E.K."/>
            <person name="Klute M.J."/>
            <person name="Nakayama T."/>
            <person name="Obornik M."/>
            <person name="Reyes-Prieto A."/>
            <person name="Armbrust E.V."/>
            <person name="Aves S.J."/>
            <person name="Beiko R.G."/>
            <person name="Coutinho P."/>
            <person name="Dacks J.B."/>
            <person name="Durnford D.G."/>
            <person name="Fast N.M."/>
            <person name="Green B.R."/>
            <person name="Grisdale C.J."/>
            <person name="Hempel F."/>
            <person name="Henrissat B."/>
            <person name="Hoppner M.P."/>
            <person name="Ishida K."/>
            <person name="Kim E."/>
            <person name="Koreny L."/>
            <person name="Kroth P.G."/>
            <person name="Liu Y."/>
            <person name="Malik S.B."/>
            <person name="Maier U.G."/>
            <person name="McRose D."/>
            <person name="Mock T."/>
            <person name="Neilson J.A."/>
            <person name="Onodera N.T."/>
            <person name="Poole A.M."/>
            <person name="Pritham E.J."/>
            <person name="Richards T.A."/>
            <person name="Rocap G."/>
            <person name="Roy S.W."/>
            <person name="Sarai C."/>
            <person name="Schaack S."/>
            <person name="Shirato S."/>
            <person name="Slamovits C.H."/>
            <person name="Spencer D.F."/>
            <person name="Suzuki S."/>
            <person name="Worden A.Z."/>
            <person name="Zauner S."/>
            <person name="Barry K."/>
            <person name="Bell C."/>
            <person name="Bharti A.K."/>
            <person name="Crow J.A."/>
            <person name="Grimwood J."/>
            <person name="Kramer R."/>
            <person name="Lindquist E."/>
            <person name="Lucas S."/>
            <person name="Salamov A."/>
            <person name="McFadden G.I."/>
            <person name="Lane C.E."/>
            <person name="Keeling P.J."/>
            <person name="Gray M.W."/>
            <person name="Grigoriev I.V."/>
            <person name="Archibald J.M."/>
        </authorList>
    </citation>
    <scope>NUCLEOTIDE SEQUENCE</scope>
    <source>
        <strain evidence="5 7">CCMP2712</strain>
    </source>
</reference>
<evidence type="ECO:0000313" key="7">
    <source>
        <dbReference type="Proteomes" id="UP000011087"/>
    </source>
</evidence>
<keyword evidence="3" id="KW-0175">Coiled coil</keyword>
<dbReference type="HOGENOM" id="CLU_257644_0_0_1"/>
<dbReference type="InterPro" id="IPR006652">
    <property type="entry name" value="Kelch_1"/>
</dbReference>
<dbReference type="SUPFAM" id="SSF117281">
    <property type="entry name" value="Kelch motif"/>
    <property type="match status" value="1"/>
</dbReference>
<dbReference type="PANTHER" id="PTHR45632">
    <property type="entry name" value="LD33804P"/>
    <property type="match status" value="1"/>
</dbReference>
<feature type="coiled-coil region" evidence="3">
    <location>
        <begin position="1202"/>
        <end position="1229"/>
    </location>
</feature>
<evidence type="ECO:0000256" key="2">
    <source>
        <dbReference type="ARBA" id="ARBA00022737"/>
    </source>
</evidence>
<dbReference type="STRING" id="905079.L1JBU2"/>